<sequence length="551" mass="61209">MRFKTIAVALIVILFGCGPEVDFSNLKTAPIEDYHVGLPLVNGKINFLDFLTEDQKENIKTDEEGHIYFEFTDDIEVANIEDIVEAFGGTNSNNFFKVNFDYSLPTEVMFPQEGISFEITEDPSNCVSGNCLTISNEIGDVSKLEFDKGNIEVLFKGTAGGYITLTLSGTGLNGEEIVTNTTYVNSPNTLETATLPLEGVWINNEKSPTLNIQYFNSNHQAASAYYKEINFSDDNEIARLEIFFKDGKSVDPVTIPEEQIELNYLKDIFDNGTKVVFGDTQISFSFENPIGATGHIDLTNQLKAVLRDNSTLPVYFSSSLDNTEKTQILNVEKAIDFTTPYVVEEYIYESDDILSEQPKHVSLTGLIQYYVAPGEKVQFSREDLITTHVYGKVPLYVGFNQYVHRSKTNAELDFGIEVLELHKAILRSEMNNEIAVSGNLSLLVYTESDVFPEAVIRIDGNDDQTSILPATTDNEGKNASITKNYLETSLTIEQVSALLKSSSIEVVFEMTADADPSTDTLEPVEIKENQSLELISGLYINASIDTPNSSN</sequence>
<dbReference type="Proteomes" id="UP000678679">
    <property type="component" value="Chromosome 2"/>
</dbReference>
<evidence type="ECO:0000313" key="1">
    <source>
        <dbReference type="EMBL" id="QWG04629.1"/>
    </source>
</evidence>
<keyword evidence="2" id="KW-1185">Reference proteome</keyword>
<dbReference type="EMBL" id="CP076133">
    <property type="protein sequence ID" value="QWG04629.1"/>
    <property type="molecule type" value="Genomic_DNA"/>
</dbReference>
<proteinExistence type="predicted"/>
<organism evidence="1 2">
    <name type="scientific">Flammeovirga yaeyamensis</name>
    <dbReference type="NCBI Taxonomy" id="367791"/>
    <lineage>
        <taxon>Bacteria</taxon>
        <taxon>Pseudomonadati</taxon>
        <taxon>Bacteroidota</taxon>
        <taxon>Cytophagia</taxon>
        <taxon>Cytophagales</taxon>
        <taxon>Flammeovirgaceae</taxon>
        <taxon>Flammeovirga</taxon>
    </lineage>
</organism>
<protein>
    <recommendedName>
        <fullName evidence="3">Lipoprotein</fullName>
    </recommendedName>
</protein>
<evidence type="ECO:0008006" key="3">
    <source>
        <dbReference type="Google" id="ProtNLM"/>
    </source>
</evidence>
<gene>
    <name evidence="1" type="ORF">KMW28_27405</name>
</gene>
<dbReference type="PROSITE" id="PS51257">
    <property type="entry name" value="PROKAR_LIPOPROTEIN"/>
    <property type="match status" value="1"/>
</dbReference>
<evidence type="ECO:0000313" key="2">
    <source>
        <dbReference type="Proteomes" id="UP000678679"/>
    </source>
</evidence>
<name>A0AAX1NAM9_9BACT</name>
<dbReference type="KEGG" id="fya:KMW28_27405"/>
<dbReference type="RefSeq" id="WP_169665520.1">
    <property type="nucleotide sequence ID" value="NZ_CP076133.1"/>
</dbReference>
<reference evidence="1 2" key="1">
    <citation type="submission" date="2021-05" db="EMBL/GenBank/DDBJ databases">
        <title>Comparative genomic studies on the polysaccharide-degrading batcterial strains of the Flammeovirga genus.</title>
        <authorList>
            <person name="Zewei F."/>
            <person name="Zheng Z."/>
            <person name="Yu L."/>
            <person name="Ruyue G."/>
            <person name="Yanhong M."/>
            <person name="Yuanyuan C."/>
            <person name="Jingyan G."/>
            <person name="Wenjun H."/>
        </authorList>
    </citation>
    <scope>NUCLEOTIDE SEQUENCE [LARGE SCALE GENOMIC DNA]</scope>
    <source>
        <strain evidence="1 2">NBRC:100898</strain>
    </source>
</reference>
<accession>A0AAX1NAM9</accession>
<dbReference type="AlphaFoldDB" id="A0AAX1NAM9"/>